<dbReference type="Pfam" id="PF02225">
    <property type="entry name" value="PA"/>
    <property type="match status" value="1"/>
</dbReference>
<keyword evidence="7" id="KW-0121">Carboxypeptidase</keyword>
<evidence type="ECO:0000256" key="8">
    <source>
        <dbReference type="ARBA" id="ARBA00022670"/>
    </source>
</evidence>
<dbReference type="AlphaFoldDB" id="A0A4D6H7H0"/>
<dbReference type="PANTHER" id="PTHR12053">
    <property type="entry name" value="PROTEASE FAMILY M28 PLASMA GLUTAMATE CARBOXYPEPTIDASE-RELATED"/>
    <property type="match status" value="1"/>
</dbReference>
<keyword evidence="12" id="KW-0256">Endoplasmic reticulum</keyword>
<protein>
    <recommendedName>
        <fullName evidence="5">Carboxypeptidase Q</fullName>
    </recommendedName>
    <alternativeName>
        <fullName evidence="20">Plasma glutamate carboxypeptidase</fullName>
    </alternativeName>
</protein>
<dbReference type="Gene3D" id="3.50.30.30">
    <property type="match status" value="1"/>
</dbReference>
<dbReference type="EMBL" id="CP031310">
    <property type="protein sequence ID" value="QCC49743.1"/>
    <property type="molecule type" value="Genomic_DNA"/>
</dbReference>
<evidence type="ECO:0000256" key="17">
    <source>
        <dbReference type="ARBA" id="ARBA00023180"/>
    </source>
</evidence>
<dbReference type="InterPro" id="IPR039866">
    <property type="entry name" value="CPQ"/>
</dbReference>
<evidence type="ECO:0000259" key="22">
    <source>
        <dbReference type="Pfam" id="PF04389"/>
    </source>
</evidence>
<dbReference type="OrthoDB" id="18376at2157"/>
<dbReference type="GO" id="GO:0006508">
    <property type="term" value="P:proteolysis"/>
    <property type="evidence" value="ECO:0007669"/>
    <property type="project" value="UniProtKB-KW"/>
</dbReference>
<dbReference type="Gene3D" id="3.40.630.10">
    <property type="entry name" value="Zn peptidases"/>
    <property type="match status" value="1"/>
</dbReference>
<dbReference type="GeneID" id="39846247"/>
<keyword evidence="9" id="KW-0479">Metal-binding</keyword>
<evidence type="ECO:0000256" key="12">
    <source>
        <dbReference type="ARBA" id="ARBA00022824"/>
    </source>
</evidence>
<evidence type="ECO:0000256" key="1">
    <source>
        <dbReference type="ARBA" id="ARBA00004240"/>
    </source>
</evidence>
<evidence type="ECO:0000259" key="21">
    <source>
        <dbReference type="Pfam" id="PF02225"/>
    </source>
</evidence>
<keyword evidence="8" id="KW-0645">Protease</keyword>
<dbReference type="GO" id="GO:0046872">
    <property type="term" value="F:metal ion binding"/>
    <property type="evidence" value="ECO:0007669"/>
    <property type="project" value="UniProtKB-KW"/>
</dbReference>
<evidence type="ECO:0000256" key="11">
    <source>
        <dbReference type="ARBA" id="ARBA00022801"/>
    </source>
</evidence>
<keyword evidence="13" id="KW-0862">Zinc</keyword>
<evidence type="ECO:0000256" key="16">
    <source>
        <dbReference type="ARBA" id="ARBA00023145"/>
    </source>
</evidence>
<keyword evidence="6" id="KW-0964">Secreted</keyword>
<gene>
    <name evidence="23" type="ORF">DV733_00215</name>
</gene>
<evidence type="ECO:0000313" key="24">
    <source>
        <dbReference type="Proteomes" id="UP000296706"/>
    </source>
</evidence>
<evidence type="ECO:0000256" key="9">
    <source>
        <dbReference type="ARBA" id="ARBA00022723"/>
    </source>
</evidence>
<keyword evidence="23" id="KW-0031">Aminopeptidase</keyword>
<organism evidence="23 24">
    <name type="scientific">Halapricum salinum</name>
    <dbReference type="NCBI Taxonomy" id="1457250"/>
    <lineage>
        <taxon>Archaea</taxon>
        <taxon>Methanobacteriati</taxon>
        <taxon>Methanobacteriota</taxon>
        <taxon>Stenosarchaea group</taxon>
        <taxon>Halobacteria</taxon>
        <taxon>Halobacteriales</taxon>
        <taxon>Haloarculaceae</taxon>
        <taxon>Halapricum</taxon>
    </lineage>
</organism>
<reference evidence="23 24" key="1">
    <citation type="journal article" date="2019" name="Nat. Commun.">
        <title>A new type of DNA phosphorothioation-based antiviral system in archaea.</title>
        <authorList>
            <person name="Xiong L."/>
            <person name="Liu S."/>
            <person name="Chen S."/>
            <person name="Xiao Y."/>
            <person name="Zhu B."/>
            <person name="Gao Y."/>
            <person name="Zhang Y."/>
            <person name="Chen B."/>
            <person name="Luo J."/>
            <person name="Deng Z."/>
            <person name="Chen X."/>
            <person name="Wang L."/>
            <person name="Chen S."/>
        </authorList>
    </citation>
    <scope>NUCLEOTIDE SEQUENCE [LARGE SCALE GENOMIC DNA]</scope>
    <source>
        <strain evidence="23 24">CBA1105</strain>
    </source>
</reference>
<evidence type="ECO:0000256" key="14">
    <source>
        <dbReference type="ARBA" id="ARBA00023034"/>
    </source>
</evidence>
<keyword evidence="10" id="KW-0732">Signal</keyword>
<dbReference type="GO" id="GO:0070573">
    <property type="term" value="F:metallodipeptidase activity"/>
    <property type="evidence" value="ECO:0007669"/>
    <property type="project" value="InterPro"/>
</dbReference>
<feature type="domain" description="PA" evidence="21">
    <location>
        <begin position="100"/>
        <end position="191"/>
    </location>
</feature>
<evidence type="ECO:0000256" key="10">
    <source>
        <dbReference type="ARBA" id="ARBA00022729"/>
    </source>
</evidence>
<comment type="subunit">
    <text evidence="19">Homodimer. The monomeric form is inactive while the homodimer is active.</text>
</comment>
<dbReference type="KEGG" id="hsn:DV733_00215"/>
<sequence length="445" mass="48465">MDERVACLLGRAWQSERPWRVLRTLTELEDRMGGHPGEQRAADFLEDELESLGVEDVTQESFAIPEWTRGETSLLAHVHSRDRERTFEARALPYCPESTVEAPLVDVGYGTPAELDARDVEDAVVVASTATPPKADRFFHRMEKIGYAAARGAVGFVLANHQPGQLPPTGSLRVGDTLPAVGVSYETGEWLRDYAAEGAAVRINVTASVEPGTSQNVCGRFGPETDDAVLLLAHYDAHDVAEGALDNGCGVAVLVAAVEALIEMDLDREVRIALVGCEELGLQGSETLAASVDAADLHAVVNLDGVGRERTLKALTHGSDDVRDLAREVVEQVDHPLSVDALPHPYSDHWPFLRQGVPALQLHSRPDDADGGHWERGWTHTRADTRDKADVRTIREHAMLTTLLGRRLATADVSRVDPAMLQDALADAEPSMRAAGVWPDEWDET</sequence>
<keyword evidence="24" id="KW-1185">Reference proteome</keyword>
<evidence type="ECO:0000313" key="23">
    <source>
        <dbReference type="EMBL" id="QCC49743.1"/>
    </source>
</evidence>
<evidence type="ECO:0000256" key="7">
    <source>
        <dbReference type="ARBA" id="ARBA00022645"/>
    </source>
</evidence>
<keyword evidence="14" id="KW-0333">Golgi apparatus</keyword>
<keyword evidence="15" id="KW-0482">Metalloprotease</keyword>
<dbReference type="SUPFAM" id="SSF53187">
    <property type="entry name" value="Zn-dependent exopeptidases"/>
    <property type="match status" value="1"/>
</dbReference>
<dbReference type="SUPFAM" id="SSF52025">
    <property type="entry name" value="PA domain"/>
    <property type="match status" value="1"/>
</dbReference>
<keyword evidence="17" id="KW-0325">Glycoprotein</keyword>
<evidence type="ECO:0000256" key="18">
    <source>
        <dbReference type="ARBA" id="ARBA00023228"/>
    </source>
</evidence>
<evidence type="ECO:0000256" key="13">
    <source>
        <dbReference type="ARBA" id="ARBA00022833"/>
    </source>
</evidence>
<dbReference type="GO" id="GO:0004180">
    <property type="term" value="F:carboxypeptidase activity"/>
    <property type="evidence" value="ECO:0007669"/>
    <property type="project" value="UniProtKB-KW"/>
</dbReference>
<dbReference type="Pfam" id="PF04389">
    <property type="entry name" value="Peptidase_M28"/>
    <property type="match status" value="1"/>
</dbReference>
<evidence type="ECO:0000256" key="5">
    <source>
        <dbReference type="ARBA" id="ARBA00014116"/>
    </source>
</evidence>
<name>A0A4D6H7H0_9EURY</name>
<evidence type="ECO:0000256" key="4">
    <source>
        <dbReference type="ARBA" id="ARBA00004613"/>
    </source>
</evidence>
<dbReference type="GO" id="GO:0004177">
    <property type="term" value="F:aminopeptidase activity"/>
    <property type="evidence" value="ECO:0007669"/>
    <property type="project" value="UniProtKB-KW"/>
</dbReference>
<dbReference type="GO" id="GO:0005764">
    <property type="term" value="C:lysosome"/>
    <property type="evidence" value="ECO:0007669"/>
    <property type="project" value="UniProtKB-SubCell"/>
</dbReference>
<evidence type="ECO:0000256" key="3">
    <source>
        <dbReference type="ARBA" id="ARBA00004555"/>
    </source>
</evidence>
<proteinExistence type="predicted"/>
<evidence type="ECO:0000256" key="15">
    <source>
        <dbReference type="ARBA" id="ARBA00023049"/>
    </source>
</evidence>
<keyword evidence="11" id="KW-0378">Hydrolase</keyword>
<keyword evidence="16" id="KW-0865">Zymogen</keyword>
<dbReference type="Proteomes" id="UP000296706">
    <property type="component" value="Chromosome"/>
</dbReference>
<accession>A0A4D6H7H0</accession>
<comment type="subcellular location">
    <subcellularLocation>
        <location evidence="1">Endoplasmic reticulum</location>
    </subcellularLocation>
    <subcellularLocation>
        <location evidence="3">Golgi apparatus</location>
    </subcellularLocation>
    <subcellularLocation>
        <location evidence="2">Lysosome</location>
    </subcellularLocation>
    <subcellularLocation>
        <location evidence="4">Secreted</location>
    </subcellularLocation>
</comment>
<evidence type="ECO:0000256" key="19">
    <source>
        <dbReference type="ARBA" id="ARBA00025833"/>
    </source>
</evidence>
<dbReference type="InterPro" id="IPR046450">
    <property type="entry name" value="PA_dom_sf"/>
</dbReference>
<evidence type="ECO:0000256" key="20">
    <source>
        <dbReference type="ARBA" id="ARBA00033328"/>
    </source>
</evidence>
<evidence type="ECO:0000256" key="6">
    <source>
        <dbReference type="ARBA" id="ARBA00022525"/>
    </source>
</evidence>
<dbReference type="STRING" id="1457250.GCA_000755225_02333"/>
<dbReference type="PANTHER" id="PTHR12053:SF3">
    <property type="entry name" value="CARBOXYPEPTIDASE Q"/>
    <property type="match status" value="1"/>
</dbReference>
<keyword evidence="18" id="KW-0458">Lysosome</keyword>
<dbReference type="InterPro" id="IPR003137">
    <property type="entry name" value="PA_domain"/>
</dbReference>
<dbReference type="GO" id="GO:0005576">
    <property type="term" value="C:extracellular region"/>
    <property type="evidence" value="ECO:0007669"/>
    <property type="project" value="UniProtKB-SubCell"/>
</dbReference>
<feature type="domain" description="Peptidase M28" evidence="22">
    <location>
        <begin position="216"/>
        <end position="400"/>
    </location>
</feature>
<dbReference type="InterPro" id="IPR007484">
    <property type="entry name" value="Peptidase_M28"/>
</dbReference>
<evidence type="ECO:0000256" key="2">
    <source>
        <dbReference type="ARBA" id="ARBA00004371"/>
    </source>
</evidence>
<dbReference type="RefSeq" id="WP_049993189.1">
    <property type="nucleotide sequence ID" value="NZ_CP031310.1"/>
</dbReference>